<sequence>MSIPSEVIIIGTGVFGISTAISLAKRYPSTKIHVFDRYEPPVADATSVDTTRVLRTDYNDEIYEKLSYEAMQLIKADPEISQFFHESGMSVIYDGKDDRWAKMYDGDIKSAQRILKNEPEKLVEFNDSTAVFKSIHGSENEPESLTKLGRKTWWNKGYCNKANGFIDAARAIEAYYKRAKTFPNIKFTFNPVEKIIFEDNTNRACGVQLQDGSMFFSKLVIVAAGAWSAKLVDLEGICFSSAIEVAWYKLSKKEEEQWKDMAITTNLSTGINIFPPYNGEIKILRRSAGYKNTIEIPHPDPTKAGSKIKISHPRTILTNKNDYIPEEAEIALRENMKEILPSLYNRPFDRTKLCWLTQTKSANFLIDYHPKLQNVLLATAGSAHGWKFVSIIGDKVVDFMSGKLDSVLKQRWSWNEKLELQDDNGSAPRMTGEAHELRDYVRDGSKLRQKANL</sequence>
<keyword evidence="4" id="KW-0274">FAD</keyword>
<evidence type="ECO:0000256" key="4">
    <source>
        <dbReference type="ARBA" id="ARBA00022827"/>
    </source>
</evidence>
<dbReference type="PANTHER" id="PTHR10961:SF46">
    <property type="entry name" value="PEROXISOMAL SARCOSINE OXIDASE"/>
    <property type="match status" value="1"/>
</dbReference>
<dbReference type="AlphaFoldDB" id="A0A1E3NZI2"/>
<dbReference type="GeneID" id="30200033"/>
<comment type="cofactor">
    <cofactor evidence="1">
        <name>FAD</name>
        <dbReference type="ChEBI" id="CHEBI:57692"/>
    </cofactor>
</comment>
<reference evidence="7 8" key="1">
    <citation type="journal article" date="2016" name="Proc. Natl. Acad. Sci. U.S.A.">
        <title>Comparative genomics of biotechnologically important yeasts.</title>
        <authorList>
            <person name="Riley R."/>
            <person name="Haridas S."/>
            <person name="Wolfe K.H."/>
            <person name="Lopes M.R."/>
            <person name="Hittinger C.T."/>
            <person name="Goeker M."/>
            <person name="Salamov A.A."/>
            <person name="Wisecaver J.H."/>
            <person name="Long T.M."/>
            <person name="Calvey C.H."/>
            <person name="Aerts A.L."/>
            <person name="Barry K.W."/>
            <person name="Choi C."/>
            <person name="Clum A."/>
            <person name="Coughlan A.Y."/>
            <person name="Deshpande S."/>
            <person name="Douglass A.P."/>
            <person name="Hanson S.J."/>
            <person name="Klenk H.-P."/>
            <person name="LaButti K.M."/>
            <person name="Lapidus A."/>
            <person name="Lindquist E.A."/>
            <person name="Lipzen A.M."/>
            <person name="Meier-Kolthoff J.P."/>
            <person name="Ohm R.A."/>
            <person name="Otillar R.P."/>
            <person name="Pangilinan J.L."/>
            <person name="Peng Y."/>
            <person name="Rokas A."/>
            <person name="Rosa C.A."/>
            <person name="Scheuner C."/>
            <person name="Sibirny A.A."/>
            <person name="Slot J.C."/>
            <person name="Stielow J.B."/>
            <person name="Sun H."/>
            <person name="Kurtzman C.P."/>
            <person name="Blackwell M."/>
            <person name="Grigoriev I.V."/>
            <person name="Jeffries T.W."/>
        </authorList>
    </citation>
    <scope>NUCLEOTIDE SEQUENCE [LARGE SCALE GENOMIC DNA]</scope>
    <source>
        <strain evidence="8">ATCC 58044 / CBS 1984 / NCYC 433 / NRRL Y-366-8</strain>
    </source>
</reference>
<dbReference type="InterPro" id="IPR036188">
    <property type="entry name" value="FAD/NAD-bd_sf"/>
</dbReference>
<dbReference type="GO" id="GO:0050660">
    <property type="term" value="F:flavin adenine dinucleotide binding"/>
    <property type="evidence" value="ECO:0007669"/>
    <property type="project" value="InterPro"/>
</dbReference>
<dbReference type="GO" id="GO:0008115">
    <property type="term" value="F:sarcosine oxidase activity"/>
    <property type="evidence" value="ECO:0007669"/>
    <property type="project" value="TreeGrafter"/>
</dbReference>
<protein>
    <recommendedName>
        <fullName evidence="6">FAD dependent oxidoreductase domain-containing protein</fullName>
    </recommendedName>
</protein>
<accession>A0A1E3NZI2</accession>
<dbReference type="STRING" id="683960.A0A1E3NZI2"/>
<evidence type="ECO:0000256" key="3">
    <source>
        <dbReference type="ARBA" id="ARBA00022630"/>
    </source>
</evidence>
<keyword evidence="3" id="KW-0285">Flavoprotein</keyword>
<dbReference type="Proteomes" id="UP000094112">
    <property type="component" value="Unassembled WGS sequence"/>
</dbReference>
<gene>
    <name evidence="7" type="ORF">WICANDRAFT_56698</name>
</gene>
<name>A0A1E3NZI2_WICAA</name>
<evidence type="ECO:0000256" key="5">
    <source>
        <dbReference type="ARBA" id="ARBA00023002"/>
    </source>
</evidence>
<keyword evidence="8" id="KW-1185">Reference proteome</keyword>
<dbReference type="SUPFAM" id="SSF51905">
    <property type="entry name" value="FAD/NAD(P)-binding domain"/>
    <property type="match status" value="1"/>
</dbReference>
<dbReference type="RefSeq" id="XP_019037299.1">
    <property type="nucleotide sequence ID" value="XM_019182787.1"/>
</dbReference>
<dbReference type="Gene3D" id="3.30.9.10">
    <property type="entry name" value="D-Amino Acid Oxidase, subunit A, domain 2"/>
    <property type="match status" value="1"/>
</dbReference>
<dbReference type="Pfam" id="PF01266">
    <property type="entry name" value="DAO"/>
    <property type="match status" value="1"/>
</dbReference>
<dbReference type="InterPro" id="IPR006076">
    <property type="entry name" value="FAD-dep_OxRdtase"/>
</dbReference>
<organism evidence="7 8">
    <name type="scientific">Wickerhamomyces anomalus (strain ATCC 58044 / CBS 1984 / NCYC 433 / NRRL Y-366-8)</name>
    <name type="common">Yeast</name>
    <name type="synonym">Hansenula anomala</name>
    <dbReference type="NCBI Taxonomy" id="683960"/>
    <lineage>
        <taxon>Eukaryota</taxon>
        <taxon>Fungi</taxon>
        <taxon>Dikarya</taxon>
        <taxon>Ascomycota</taxon>
        <taxon>Saccharomycotina</taxon>
        <taxon>Saccharomycetes</taxon>
        <taxon>Phaffomycetales</taxon>
        <taxon>Wickerhamomycetaceae</taxon>
        <taxon>Wickerhamomyces</taxon>
    </lineage>
</organism>
<comment type="similarity">
    <text evidence="2">Belongs to the MSOX/MTOX family.</text>
</comment>
<evidence type="ECO:0000256" key="1">
    <source>
        <dbReference type="ARBA" id="ARBA00001974"/>
    </source>
</evidence>
<evidence type="ECO:0000313" key="7">
    <source>
        <dbReference type="EMBL" id="ODQ58092.1"/>
    </source>
</evidence>
<dbReference type="Gene3D" id="3.50.50.60">
    <property type="entry name" value="FAD/NAD(P)-binding domain"/>
    <property type="match status" value="1"/>
</dbReference>
<dbReference type="OrthoDB" id="2219495at2759"/>
<evidence type="ECO:0000256" key="2">
    <source>
        <dbReference type="ARBA" id="ARBA00010989"/>
    </source>
</evidence>
<dbReference type="EMBL" id="KV454212">
    <property type="protein sequence ID" value="ODQ58092.1"/>
    <property type="molecule type" value="Genomic_DNA"/>
</dbReference>
<keyword evidence="5" id="KW-0560">Oxidoreductase</keyword>
<proteinExistence type="inferred from homology"/>
<dbReference type="PANTHER" id="PTHR10961">
    <property type="entry name" value="PEROXISOMAL SARCOSINE OXIDASE"/>
    <property type="match status" value="1"/>
</dbReference>
<dbReference type="GO" id="GO:0004657">
    <property type="term" value="F:proline dehydrogenase activity"/>
    <property type="evidence" value="ECO:0007669"/>
    <property type="project" value="TreeGrafter"/>
</dbReference>
<dbReference type="GO" id="GO:0050031">
    <property type="term" value="F:L-pipecolate oxidase activity"/>
    <property type="evidence" value="ECO:0007669"/>
    <property type="project" value="TreeGrafter"/>
</dbReference>
<dbReference type="InterPro" id="IPR045170">
    <property type="entry name" value="MTOX"/>
</dbReference>
<evidence type="ECO:0000259" key="6">
    <source>
        <dbReference type="Pfam" id="PF01266"/>
    </source>
</evidence>
<evidence type="ECO:0000313" key="8">
    <source>
        <dbReference type="Proteomes" id="UP000094112"/>
    </source>
</evidence>
<feature type="domain" description="FAD dependent oxidoreductase" evidence="6">
    <location>
        <begin position="7"/>
        <end position="397"/>
    </location>
</feature>